<dbReference type="Proteomes" id="UP000612585">
    <property type="component" value="Unassembled WGS sequence"/>
</dbReference>
<evidence type="ECO:0000259" key="1">
    <source>
        <dbReference type="Pfam" id="PF13601"/>
    </source>
</evidence>
<name>A0A8J3Z0K2_9ACTN</name>
<dbReference type="AlphaFoldDB" id="A0A8J3Z0K2"/>
<dbReference type="Pfam" id="PF13601">
    <property type="entry name" value="HTH_34"/>
    <property type="match status" value="1"/>
</dbReference>
<dbReference type="PANTHER" id="PTHR37318">
    <property type="entry name" value="BSL7504 PROTEIN"/>
    <property type="match status" value="1"/>
</dbReference>
<gene>
    <name evidence="2" type="ORF">Vau01_016090</name>
</gene>
<feature type="domain" description="Winged helix DNA-binding" evidence="1">
    <location>
        <begin position="20"/>
        <end position="99"/>
    </location>
</feature>
<dbReference type="Gene3D" id="1.10.10.10">
    <property type="entry name" value="Winged helix-like DNA-binding domain superfamily/Winged helix DNA-binding domain"/>
    <property type="match status" value="1"/>
</dbReference>
<dbReference type="RefSeq" id="WP_239151410.1">
    <property type="nucleotide sequence ID" value="NZ_BOPG01000011.1"/>
</dbReference>
<organism evidence="2 3">
    <name type="scientific">Virgisporangium aurantiacum</name>
    <dbReference type="NCBI Taxonomy" id="175570"/>
    <lineage>
        <taxon>Bacteria</taxon>
        <taxon>Bacillati</taxon>
        <taxon>Actinomycetota</taxon>
        <taxon>Actinomycetes</taxon>
        <taxon>Micromonosporales</taxon>
        <taxon>Micromonosporaceae</taxon>
        <taxon>Virgisporangium</taxon>
    </lineage>
</organism>
<protein>
    <submittedName>
        <fullName evidence="2">Transcriptional regulator</fullName>
    </submittedName>
</protein>
<dbReference type="InterPro" id="IPR027395">
    <property type="entry name" value="WH_DNA-bd_dom"/>
</dbReference>
<dbReference type="PANTHER" id="PTHR37318:SF1">
    <property type="entry name" value="BSL7504 PROTEIN"/>
    <property type="match status" value="1"/>
</dbReference>
<sequence length="114" mass="12391">MIGTGSHPRYQLDEVIHAPVRLSIVAALAAADRMDFRLLRDTVEVSDSLLSKHLAALENAGYVEISKGRLGRRTQTWILLTAAGTAAFNNYQHILQRIIQAGSDARSGTSTESS</sequence>
<dbReference type="SUPFAM" id="SSF46785">
    <property type="entry name" value="Winged helix' DNA-binding domain"/>
    <property type="match status" value="1"/>
</dbReference>
<accession>A0A8J3Z0K2</accession>
<dbReference type="InterPro" id="IPR036390">
    <property type="entry name" value="WH_DNA-bd_sf"/>
</dbReference>
<evidence type="ECO:0000313" key="3">
    <source>
        <dbReference type="Proteomes" id="UP000612585"/>
    </source>
</evidence>
<proteinExistence type="predicted"/>
<keyword evidence="3" id="KW-1185">Reference proteome</keyword>
<evidence type="ECO:0000313" key="2">
    <source>
        <dbReference type="EMBL" id="GIJ54093.1"/>
    </source>
</evidence>
<comment type="caution">
    <text evidence="2">The sequence shown here is derived from an EMBL/GenBank/DDBJ whole genome shotgun (WGS) entry which is preliminary data.</text>
</comment>
<dbReference type="InterPro" id="IPR036388">
    <property type="entry name" value="WH-like_DNA-bd_sf"/>
</dbReference>
<dbReference type="EMBL" id="BOPG01000011">
    <property type="protein sequence ID" value="GIJ54093.1"/>
    <property type="molecule type" value="Genomic_DNA"/>
</dbReference>
<reference evidence="2" key="1">
    <citation type="submission" date="2021-01" db="EMBL/GenBank/DDBJ databases">
        <title>Whole genome shotgun sequence of Virgisporangium aurantiacum NBRC 16421.</title>
        <authorList>
            <person name="Komaki H."/>
            <person name="Tamura T."/>
        </authorList>
    </citation>
    <scope>NUCLEOTIDE SEQUENCE</scope>
    <source>
        <strain evidence="2">NBRC 16421</strain>
    </source>
</reference>